<dbReference type="EMBL" id="CP006272">
    <property type="protein sequence ID" value="AGZ40706.1"/>
    <property type="molecule type" value="Genomic_DNA"/>
</dbReference>
<keyword evidence="1" id="KW-0472">Membrane</keyword>
<dbReference type="STRING" id="1246995.AFR_12100"/>
<reference evidence="3 4" key="1">
    <citation type="journal article" date="2014" name="J. Biotechnol.">
        <title>Complete genome sequence of the actinobacterium Actinoplanes friuliensis HAG 010964, producer of the lipopeptide antibiotic friulimycin.</title>
        <authorList>
            <person name="Ruckert C."/>
            <person name="Szczepanowski R."/>
            <person name="Albersmeier A."/>
            <person name="Goesmann A."/>
            <person name="Fischer N."/>
            <person name="Steinkamper A."/>
            <person name="Puhler A."/>
            <person name="Biener R."/>
            <person name="Schwartz D."/>
            <person name="Kalinowski J."/>
        </authorList>
    </citation>
    <scope>NUCLEOTIDE SEQUENCE [LARGE SCALE GENOMIC DNA]</scope>
    <source>
        <strain evidence="3 4">DSM 7358</strain>
    </source>
</reference>
<feature type="transmembrane region" description="Helical" evidence="1">
    <location>
        <begin position="58"/>
        <end position="78"/>
    </location>
</feature>
<proteinExistence type="predicted"/>
<feature type="transmembrane region" description="Helical" evidence="1">
    <location>
        <begin position="179"/>
        <end position="197"/>
    </location>
</feature>
<dbReference type="Pfam" id="PF14015">
    <property type="entry name" value="DUF4231"/>
    <property type="match status" value="1"/>
</dbReference>
<dbReference type="RefSeq" id="WP_023360765.1">
    <property type="nucleotide sequence ID" value="NC_022657.1"/>
</dbReference>
<evidence type="ECO:0000313" key="3">
    <source>
        <dbReference type="EMBL" id="AGZ40706.1"/>
    </source>
</evidence>
<dbReference type="AlphaFoldDB" id="U5VYI1"/>
<keyword evidence="1" id="KW-0812">Transmembrane</keyword>
<dbReference type="HOGENOM" id="CLU_080426_0_0_11"/>
<dbReference type="OrthoDB" id="4527901at2"/>
<dbReference type="KEGG" id="afs:AFR_12100"/>
<accession>U5VYI1</accession>
<dbReference type="PATRIC" id="fig|1246995.3.peg.2463"/>
<evidence type="ECO:0000313" key="4">
    <source>
        <dbReference type="Proteomes" id="UP000017746"/>
    </source>
</evidence>
<dbReference type="InterPro" id="IPR025325">
    <property type="entry name" value="DUF4231"/>
</dbReference>
<keyword evidence="1" id="KW-1133">Transmembrane helix</keyword>
<protein>
    <recommendedName>
        <fullName evidence="2">SMODS and SLOG-associating 2TM effector domain-containing protein</fullName>
    </recommendedName>
</protein>
<evidence type="ECO:0000256" key="1">
    <source>
        <dbReference type="SAM" id="Phobius"/>
    </source>
</evidence>
<dbReference type="eggNOG" id="ENOG5033401">
    <property type="taxonomic scope" value="Bacteria"/>
</dbReference>
<dbReference type="Proteomes" id="UP000017746">
    <property type="component" value="Chromosome"/>
</dbReference>
<keyword evidence="4" id="KW-1185">Reference proteome</keyword>
<dbReference type="NCBIfam" id="NF033634">
    <property type="entry name" value="SLATT_1"/>
    <property type="match status" value="1"/>
</dbReference>
<name>U5VYI1_9ACTN</name>
<dbReference type="InterPro" id="IPR040884">
    <property type="entry name" value="SLATT_1"/>
</dbReference>
<dbReference type="Pfam" id="PF18181">
    <property type="entry name" value="SLATT_1"/>
    <property type="match status" value="1"/>
</dbReference>
<sequence length="284" mass="30695">MTSSLEAAWAQQSLWSQAATKLKRRLQTTRRAALGLAIGGAVLSATAATVGLESALGKVFAFAGAVLVGLSGLAGNAAGPTTMRDWTRVRSISEALKSAVYMSLAGFPPADLDAEIQDLEAGADDLRQYKVGIEPKQRPLPSIHDLESYLEGRVEAQIIGYYRKNARNLARTLERFRRLSIGLAITGLLLGAAAGTWEIDRLAGWVPVVTTIGAAVAAYVAAERYSYMLLEYSRTADELARIRHRRGRAASMTDEELVRHAENVISIQNEGWMAKLNEADEPAP</sequence>
<feature type="transmembrane region" description="Helical" evidence="1">
    <location>
        <begin position="203"/>
        <end position="222"/>
    </location>
</feature>
<gene>
    <name evidence="3" type="ORF">AFR_12100</name>
</gene>
<evidence type="ECO:0000259" key="2">
    <source>
        <dbReference type="Pfam" id="PF18181"/>
    </source>
</evidence>
<feature type="transmembrane region" description="Helical" evidence="1">
    <location>
        <begin position="32"/>
        <end position="52"/>
    </location>
</feature>
<feature type="domain" description="SMODS and SLOG-associating 2TM effector" evidence="2">
    <location>
        <begin position="149"/>
        <end position="272"/>
    </location>
</feature>
<organism evidence="3 4">
    <name type="scientific">Actinoplanes friuliensis DSM 7358</name>
    <dbReference type="NCBI Taxonomy" id="1246995"/>
    <lineage>
        <taxon>Bacteria</taxon>
        <taxon>Bacillati</taxon>
        <taxon>Actinomycetota</taxon>
        <taxon>Actinomycetes</taxon>
        <taxon>Micromonosporales</taxon>
        <taxon>Micromonosporaceae</taxon>
        <taxon>Actinoplanes</taxon>
    </lineage>
</organism>